<keyword evidence="3" id="KW-1185">Reference proteome</keyword>
<name>A0A4Y2V3I8_ARAVE</name>
<dbReference type="Proteomes" id="UP000499080">
    <property type="component" value="Unassembled WGS sequence"/>
</dbReference>
<dbReference type="EMBL" id="BGPR01043233">
    <property type="protein sequence ID" value="GBO19813.1"/>
    <property type="molecule type" value="Genomic_DNA"/>
</dbReference>
<dbReference type="AlphaFoldDB" id="A0A4Y2V3I8"/>
<feature type="non-terminal residue" evidence="2">
    <location>
        <position position="1"/>
    </location>
</feature>
<feature type="region of interest" description="Disordered" evidence="1">
    <location>
        <begin position="30"/>
        <end position="50"/>
    </location>
</feature>
<organism evidence="2 3">
    <name type="scientific">Araneus ventricosus</name>
    <name type="common">Orbweaver spider</name>
    <name type="synonym">Epeira ventricosa</name>
    <dbReference type="NCBI Taxonomy" id="182803"/>
    <lineage>
        <taxon>Eukaryota</taxon>
        <taxon>Metazoa</taxon>
        <taxon>Ecdysozoa</taxon>
        <taxon>Arthropoda</taxon>
        <taxon>Chelicerata</taxon>
        <taxon>Arachnida</taxon>
        <taxon>Araneae</taxon>
        <taxon>Araneomorphae</taxon>
        <taxon>Entelegynae</taxon>
        <taxon>Araneoidea</taxon>
        <taxon>Araneidae</taxon>
        <taxon>Araneus</taxon>
    </lineage>
</organism>
<reference evidence="2 3" key="1">
    <citation type="journal article" date="2019" name="Sci. Rep.">
        <title>Orb-weaving spider Araneus ventricosus genome elucidates the spidroin gene catalogue.</title>
        <authorList>
            <person name="Kono N."/>
            <person name="Nakamura H."/>
            <person name="Ohtoshi R."/>
            <person name="Moran D.A.P."/>
            <person name="Shinohara A."/>
            <person name="Yoshida Y."/>
            <person name="Fujiwara M."/>
            <person name="Mori M."/>
            <person name="Tomita M."/>
            <person name="Arakawa K."/>
        </authorList>
    </citation>
    <scope>NUCLEOTIDE SEQUENCE [LARGE SCALE GENOMIC DNA]</scope>
</reference>
<proteinExistence type="predicted"/>
<sequence>YDVECGGRGGIYGTLAPPIFSIPDRGISAQIGLPPPSPGSSGSASGKAEAEFIFI</sequence>
<comment type="caution">
    <text evidence="2">The sequence shown here is derived from an EMBL/GenBank/DDBJ whole genome shotgun (WGS) entry which is preliminary data.</text>
</comment>
<evidence type="ECO:0000256" key="1">
    <source>
        <dbReference type="SAM" id="MobiDB-lite"/>
    </source>
</evidence>
<accession>A0A4Y2V3I8</accession>
<evidence type="ECO:0000313" key="3">
    <source>
        <dbReference type="Proteomes" id="UP000499080"/>
    </source>
</evidence>
<protein>
    <submittedName>
        <fullName evidence="2">Uncharacterized protein</fullName>
    </submittedName>
</protein>
<gene>
    <name evidence="2" type="ORF">AVEN_160402_1</name>
</gene>
<evidence type="ECO:0000313" key="2">
    <source>
        <dbReference type="EMBL" id="GBO19813.1"/>
    </source>
</evidence>